<accession>A0ABT1TSY3</accession>
<organism evidence="1 2">
    <name type="scientific">Methylomonas rosea</name>
    <dbReference type="NCBI Taxonomy" id="2952227"/>
    <lineage>
        <taxon>Bacteria</taxon>
        <taxon>Pseudomonadati</taxon>
        <taxon>Pseudomonadota</taxon>
        <taxon>Gammaproteobacteria</taxon>
        <taxon>Methylococcales</taxon>
        <taxon>Methylococcaceae</taxon>
        <taxon>Methylomonas</taxon>
    </lineage>
</organism>
<evidence type="ECO:0008006" key="3">
    <source>
        <dbReference type="Google" id="ProtNLM"/>
    </source>
</evidence>
<gene>
    <name evidence="1" type="ORF">NP589_10675</name>
</gene>
<dbReference type="RefSeq" id="WP_256606964.1">
    <property type="nucleotide sequence ID" value="NZ_JANIBL010000029.1"/>
</dbReference>
<keyword evidence="2" id="KW-1185">Reference proteome</keyword>
<evidence type="ECO:0000313" key="2">
    <source>
        <dbReference type="Proteomes" id="UP001524570"/>
    </source>
</evidence>
<dbReference type="Proteomes" id="UP001524570">
    <property type="component" value="Unassembled WGS sequence"/>
</dbReference>
<dbReference type="EMBL" id="JANIBL010000029">
    <property type="protein sequence ID" value="MCQ8117889.1"/>
    <property type="molecule type" value="Genomic_DNA"/>
</dbReference>
<proteinExistence type="predicted"/>
<sequence length="174" mass="19014">MGSLSIQFHALPEEVNDMVMAIRSLEGLNITLMGGTPFRAEAWDGRSLAFENAGEISLGFTLYPVDLSCVSRYDFVIQNPNALVLDVGQLTKEGLKRSWLSCKTDDEVSLSKWKEFATIIKKKTKCGAVAINPQSGETSVMKSHRYTDGALKLFQSGIDMLPVGGIARIQLGNV</sequence>
<reference evidence="1 2" key="1">
    <citation type="submission" date="2022-07" db="EMBL/GenBank/DDBJ databases">
        <title>Methylomonas rivi sp. nov., Methylomonas rosea sp. nov., Methylomonas aureus sp. nov. and Methylomonas subterranea sp. nov., four novel methanotrophs isolated from a freshwater creek and the deep terrestrial subsurface.</title>
        <authorList>
            <person name="Abin C."/>
            <person name="Sankaranarayanan K."/>
            <person name="Garner C."/>
            <person name="Sindelar R."/>
            <person name="Kotary K."/>
            <person name="Garner R."/>
            <person name="Barclay S."/>
            <person name="Lawson P."/>
            <person name="Krumholz L."/>
        </authorList>
    </citation>
    <scope>NUCLEOTIDE SEQUENCE [LARGE SCALE GENOMIC DNA]</scope>
    <source>
        <strain evidence="1 2">WSC-7</strain>
    </source>
</reference>
<evidence type="ECO:0000313" key="1">
    <source>
        <dbReference type="EMBL" id="MCQ8117889.1"/>
    </source>
</evidence>
<name>A0ABT1TSY3_9GAMM</name>
<comment type="caution">
    <text evidence="1">The sequence shown here is derived from an EMBL/GenBank/DDBJ whole genome shotgun (WGS) entry which is preliminary data.</text>
</comment>
<protein>
    <recommendedName>
        <fullName evidence="3">HpcH/HpaI aldolase/citrate lyase domain-containing protein</fullName>
    </recommendedName>
</protein>